<dbReference type="EC" id="2.3.2.27" evidence="5"/>
<name>A0ABQ8EPD8_BRANA</name>
<evidence type="ECO:0000256" key="3">
    <source>
        <dbReference type="ARBA" id="ARBA00022679"/>
    </source>
</evidence>
<keyword evidence="8" id="KW-1185">Reference proteome</keyword>
<dbReference type="InterPro" id="IPR045185">
    <property type="entry name" value="PUB22/23/24-like"/>
</dbReference>
<dbReference type="SMART" id="SM00504">
    <property type="entry name" value="Ubox"/>
    <property type="match status" value="1"/>
</dbReference>
<dbReference type="InterPro" id="IPR013083">
    <property type="entry name" value="Znf_RING/FYVE/PHD"/>
</dbReference>
<comment type="function">
    <text evidence="5">Functions as an E3 ubiquitin ligase.</text>
</comment>
<comment type="catalytic activity">
    <reaction evidence="1 5">
        <text>S-ubiquitinyl-[E2 ubiquitin-conjugating enzyme]-L-cysteine + [acceptor protein]-L-lysine = [E2 ubiquitin-conjugating enzyme]-L-cysteine + N(6)-ubiquitinyl-[acceptor protein]-L-lysine.</text>
        <dbReference type="EC" id="2.3.2.27"/>
    </reaction>
</comment>
<evidence type="ECO:0000259" key="6">
    <source>
        <dbReference type="PROSITE" id="PS51698"/>
    </source>
</evidence>
<dbReference type="InterPro" id="IPR016024">
    <property type="entry name" value="ARM-type_fold"/>
</dbReference>
<dbReference type="SUPFAM" id="SSF48371">
    <property type="entry name" value="ARM repeat"/>
    <property type="match status" value="1"/>
</dbReference>
<evidence type="ECO:0000256" key="1">
    <source>
        <dbReference type="ARBA" id="ARBA00000900"/>
    </source>
</evidence>
<dbReference type="PANTHER" id="PTHR22849:SF113">
    <property type="entry name" value="U-BOX DOMAIN-CONTAINING PROTEIN 29"/>
    <property type="match status" value="1"/>
</dbReference>
<accession>A0ABQ8EPD8</accession>
<evidence type="ECO:0000256" key="4">
    <source>
        <dbReference type="ARBA" id="ARBA00022786"/>
    </source>
</evidence>
<dbReference type="Pfam" id="PF04564">
    <property type="entry name" value="U-box"/>
    <property type="match status" value="1"/>
</dbReference>
<dbReference type="InterPro" id="IPR003613">
    <property type="entry name" value="Ubox_domain"/>
</dbReference>
<dbReference type="Pfam" id="PF25598">
    <property type="entry name" value="ARM_PUB"/>
    <property type="match status" value="1"/>
</dbReference>
<proteinExistence type="predicted"/>
<protein>
    <recommendedName>
        <fullName evidence="5 6">U-box domain-containing protein</fullName>
        <ecNumber evidence="5">2.3.2.27</ecNumber>
    </recommendedName>
    <alternativeName>
        <fullName evidence="5">RING-type E3 ubiquitin transferase PUB</fullName>
    </alternativeName>
</protein>
<comment type="caution">
    <text evidence="7">The sequence shown here is derived from an EMBL/GenBank/DDBJ whole genome shotgun (WGS) entry which is preliminary data.</text>
</comment>
<evidence type="ECO:0000313" key="7">
    <source>
        <dbReference type="EMBL" id="KAH0943421.1"/>
    </source>
</evidence>
<dbReference type="PROSITE" id="PS51698">
    <property type="entry name" value="U_BOX"/>
    <property type="match status" value="1"/>
</dbReference>
<dbReference type="InterPro" id="IPR045210">
    <property type="entry name" value="RING-Ubox_PUB"/>
</dbReference>
<dbReference type="SUPFAM" id="SSF57850">
    <property type="entry name" value="RING/U-box"/>
    <property type="match status" value="1"/>
</dbReference>
<evidence type="ECO:0000256" key="5">
    <source>
        <dbReference type="RuleBase" id="RU369093"/>
    </source>
</evidence>
<dbReference type="InterPro" id="IPR058678">
    <property type="entry name" value="ARM_PUB"/>
</dbReference>
<organism evidence="7 8">
    <name type="scientific">Brassica napus</name>
    <name type="common">Rape</name>
    <dbReference type="NCBI Taxonomy" id="3708"/>
    <lineage>
        <taxon>Eukaryota</taxon>
        <taxon>Viridiplantae</taxon>
        <taxon>Streptophyta</taxon>
        <taxon>Embryophyta</taxon>
        <taxon>Tracheophyta</taxon>
        <taxon>Spermatophyta</taxon>
        <taxon>Magnoliopsida</taxon>
        <taxon>eudicotyledons</taxon>
        <taxon>Gunneridae</taxon>
        <taxon>Pentapetalae</taxon>
        <taxon>rosids</taxon>
        <taxon>malvids</taxon>
        <taxon>Brassicales</taxon>
        <taxon>Brassicaceae</taxon>
        <taxon>Brassiceae</taxon>
        <taxon>Brassica</taxon>
    </lineage>
</organism>
<evidence type="ECO:0000313" key="8">
    <source>
        <dbReference type="Proteomes" id="UP000824890"/>
    </source>
</evidence>
<dbReference type="Gene3D" id="1.25.10.10">
    <property type="entry name" value="Leucine-rich Repeat Variant"/>
    <property type="match status" value="1"/>
</dbReference>
<dbReference type="InterPro" id="IPR011989">
    <property type="entry name" value="ARM-like"/>
</dbReference>
<evidence type="ECO:0000256" key="2">
    <source>
        <dbReference type="ARBA" id="ARBA00004906"/>
    </source>
</evidence>
<dbReference type="CDD" id="cd16664">
    <property type="entry name" value="RING-Ubox_PUB"/>
    <property type="match status" value="1"/>
</dbReference>
<sequence length="440" mass="49258">MKGDASVRLTLSLKPPPLTSFPTFHLPIPSLHHHPSFNFYFSRIIFTKSMGTETYITVPSFFKCPISLDVMRSPVSLCTGVTYDRASIQRWLDGGNNTCPATMQVLRTKEFIPNLTLQRLIKAWSDSLGRYAAASPPPDPTTDEVNESLRRLSLEKDDEIRLEILVRFVKDWDANRARKDLVPMLILDSVIKGGSEEDRKRLSNLMLTNGDGDCLKEILLAIQRGNLESKIESVRVLEVISSIDTQTKLLIAERDEILTEVMESISTESDPSLIEASLSFLITIAKSKRVRSKLITAKTITKIKDILLTEEITSVAVTEKSLKLLETLSSRREGRSEICGRDGGRCVEGVVRKLLKVSTTATEHAVTILWCLCYVFGEDKRVEETVERSNGVTKLLVVIQSNCSPMVRQMAKDVIKVLKVKPSASDLVAYETTNTHIMPF</sequence>
<dbReference type="EMBL" id="JAGKQM010000001">
    <property type="protein sequence ID" value="KAH0943421.1"/>
    <property type="molecule type" value="Genomic_DNA"/>
</dbReference>
<keyword evidence="3 5" id="KW-0808">Transferase</keyword>
<feature type="domain" description="U-box" evidence="6">
    <location>
        <begin position="57"/>
        <end position="131"/>
    </location>
</feature>
<keyword evidence="4 5" id="KW-0833">Ubl conjugation pathway</keyword>
<gene>
    <name evidence="7" type="ORF">HID58_003058</name>
</gene>
<dbReference type="PANTHER" id="PTHR22849">
    <property type="entry name" value="WDSAM1 PROTEIN"/>
    <property type="match status" value="1"/>
</dbReference>
<dbReference type="Proteomes" id="UP000824890">
    <property type="component" value="Unassembled WGS sequence"/>
</dbReference>
<reference evidence="7 8" key="1">
    <citation type="submission" date="2021-05" db="EMBL/GenBank/DDBJ databases">
        <title>Genome Assembly of Synthetic Allotetraploid Brassica napus Reveals Homoeologous Exchanges between Subgenomes.</title>
        <authorList>
            <person name="Davis J.T."/>
        </authorList>
    </citation>
    <scope>NUCLEOTIDE SEQUENCE [LARGE SCALE GENOMIC DNA]</scope>
    <source>
        <strain evidence="8">cv. Da-Ae</strain>
        <tissue evidence="7">Seedling</tissue>
    </source>
</reference>
<comment type="pathway">
    <text evidence="2 5">Protein modification; protein ubiquitination.</text>
</comment>
<dbReference type="Gene3D" id="3.30.40.10">
    <property type="entry name" value="Zinc/RING finger domain, C3HC4 (zinc finger)"/>
    <property type="match status" value="1"/>
</dbReference>